<dbReference type="GO" id="GO:0043190">
    <property type="term" value="C:ATP-binding cassette (ABC) transporter complex"/>
    <property type="evidence" value="ECO:0007669"/>
    <property type="project" value="InterPro"/>
</dbReference>
<dbReference type="InterPro" id="IPR010065">
    <property type="entry name" value="AA_ABC_transptr_permease_3TM"/>
</dbReference>
<dbReference type="InterPro" id="IPR043429">
    <property type="entry name" value="ArtM/GltK/GlnP/TcyL/YhdX-like"/>
</dbReference>
<dbReference type="InterPro" id="IPR035906">
    <property type="entry name" value="MetI-like_sf"/>
</dbReference>
<dbReference type="Gene3D" id="1.10.3720.10">
    <property type="entry name" value="MetI-like"/>
    <property type="match status" value="1"/>
</dbReference>
<evidence type="ECO:0000256" key="4">
    <source>
        <dbReference type="ARBA" id="ARBA00022475"/>
    </source>
</evidence>
<dbReference type="PANTHER" id="PTHR30614:SF34">
    <property type="entry name" value="BLR6398 PROTEIN"/>
    <property type="match status" value="1"/>
</dbReference>
<name>A0A5M6IUG4_9PROT</name>
<protein>
    <submittedName>
        <fullName evidence="10">Amino acid ABC transporter permease</fullName>
    </submittedName>
</protein>
<dbReference type="GO" id="GO:0022857">
    <property type="term" value="F:transmembrane transporter activity"/>
    <property type="evidence" value="ECO:0007669"/>
    <property type="project" value="InterPro"/>
</dbReference>
<evidence type="ECO:0000256" key="6">
    <source>
        <dbReference type="ARBA" id="ARBA00022989"/>
    </source>
</evidence>
<evidence type="ECO:0000256" key="5">
    <source>
        <dbReference type="ARBA" id="ARBA00022692"/>
    </source>
</evidence>
<feature type="transmembrane region" description="Helical" evidence="8">
    <location>
        <begin position="184"/>
        <end position="202"/>
    </location>
</feature>
<dbReference type="OrthoDB" id="9814550at2"/>
<keyword evidence="11" id="KW-1185">Reference proteome</keyword>
<keyword evidence="3 8" id="KW-0813">Transport</keyword>
<feature type="transmembrane region" description="Helical" evidence="8">
    <location>
        <begin position="20"/>
        <end position="41"/>
    </location>
</feature>
<dbReference type="CDD" id="cd06261">
    <property type="entry name" value="TM_PBP2"/>
    <property type="match status" value="1"/>
</dbReference>
<accession>A0A5M6IUG4</accession>
<dbReference type="GO" id="GO:0006865">
    <property type="term" value="P:amino acid transport"/>
    <property type="evidence" value="ECO:0007669"/>
    <property type="project" value="TreeGrafter"/>
</dbReference>
<proteinExistence type="inferred from homology"/>
<keyword evidence="7 8" id="KW-0472">Membrane</keyword>
<feature type="transmembrane region" description="Helical" evidence="8">
    <location>
        <begin position="139"/>
        <end position="164"/>
    </location>
</feature>
<gene>
    <name evidence="10" type="ORF">F1189_15580</name>
</gene>
<dbReference type="NCBIfam" id="TIGR01726">
    <property type="entry name" value="HEQRo_perm_3TM"/>
    <property type="match status" value="1"/>
</dbReference>
<keyword evidence="4" id="KW-1003">Cell membrane</keyword>
<evidence type="ECO:0000256" key="2">
    <source>
        <dbReference type="ARBA" id="ARBA00010072"/>
    </source>
</evidence>
<feature type="transmembrane region" description="Helical" evidence="8">
    <location>
        <begin position="85"/>
        <end position="105"/>
    </location>
</feature>
<sequence length="219" mass="24037">MMEFSFWDILRNLLLASRWTVLLSLVSFLGGGVVGLALLFLRIGRTRLPRALAQGYIELFQGTPLLMQLFLAFFGLGLFGIDVPAWLAAGLALVLWSAAFLAEIWRGCVEAVARGQWEASASLGMGYLQQMRYVILPQALRVAVPPTVGFSVQVVKGTALTSIIGFVELSKAGTVVTNATFQPFTVYGLVALIYFGLCWPLSKGSQVLERRLHVAHRHH</sequence>
<dbReference type="RefSeq" id="WP_150041751.1">
    <property type="nucleotide sequence ID" value="NZ_OW485601.1"/>
</dbReference>
<feature type="transmembrane region" description="Helical" evidence="8">
    <location>
        <begin position="62"/>
        <end position="79"/>
    </location>
</feature>
<evidence type="ECO:0000259" key="9">
    <source>
        <dbReference type="PROSITE" id="PS50928"/>
    </source>
</evidence>
<evidence type="ECO:0000256" key="1">
    <source>
        <dbReference type="ARBA" id="ARBA00004429"/>
    </source>
</evidence>
<comment type="similarity">
    <text evidence="2">Belongs to the binding-protein-dependent transport system permease family. HisMQ subfamily.</text>
</comment>
<reference evidence="10 11" key="1">
    <citation type="submission" date="2019-09" db="EMBL/GenBank/DDBJ databases">
        <title>Genome sequence of Rhodovastum atsumiense, a diverse member of the Acetobacteraceae family of non-sulfur purple photosynthetic bacteria.</title>
        <authorList>
            <person name="Meyer T."/>
            <person name="Kyndt J."/>
        </authorList>
    </citation>
    <scope>NUCLEOTIDE SEQUENCE [LARGE SCALE GENOMIC DNA]</scope>
    <source>
        <strain evidence="10 11">DSM 21279</strain>
    </source>
</reference>
<keyword evidence="6 8" id="KW-1133">Transmembrane helix</keyword>
<comment type="subcellular location">
    <subcellularLocation>
        <location evidence="1">Cell inner membrane</location>
        <topology evidence="1">Multi-pass membrane protein</topology>
    </subcellularLocation>
    <subcellularLocation>
        <location evidence="8">Cell membrane</location>
        <topology evidence="8">Multi-pass membrane protein</topology>
    </subcellularLocation>
</comment>
<organism evidence="10 11">
    <name type="scientific">Rhodovastum atsumiense</name>
    <dbReference type="NCBI Taxonomy" id="504468"/>
    <lineage>
        <taxon>Bacteria</taxon>
        <taxon>Pseudomonadati</taxon>
        <taxon>Pseudomonadota</taxon>
        <taxon>Alphaproteobacteria</taxon>
        <taxon>Acetobacterales</taxon>
        <taxon>Acetobacteraceae</taxon>
        <taxon>Rhodovastum</taxon>
    </lineage>
</organism>
<evidence type="ECO:0000313" key="10">
    <source>
        <dbReference type="EMBL" id="KAA5611188.1"/>
    </source>
</evidence>
<evidence type="ECO:0000256" key="8">
    <source>
        <dbReference type="RuleBase" id="RU363032"/>
    </source>
</evidence>
<dbReference type="EMBL" id="VWPK01000023">
    <property type="protein sequence ID" value="KAA5611188.1"/>
    <property type="molecule type" value="Genomic_DNA"/>
</dbReference>
<evidence type="ECO:0000313" key="11">
    <source>
        <dbReference type="Proteomes" id="UP000325255"/>
    </source>
</evidence>
<feature type="domain" description="ABC transmembrane type-1" evidence="9">
    <location>
        <begin position="17"/>
        <end position="205"/>
    </location>
</feature>
<dbReference type="PANTHER" id="PTHR30614">
    <property type="entry name" value="MEMBRANE COMPONENT OF AMINO ACID ABC TRANSPORTER"/>
    <property type="match status" value="1"/>
</dbReference>
<dbReference type="PROSITE" id="PS50928">
    <property type="entry name" value="ABC_TM1"/>
    <property type="match status" value="1"/>
</dbReference>
<evidence type="ECO:0000256" key="3">
    <source>
        <dbReference type="ARBA" id="ARBA00022448"/>
    </source>
</evidence>
<dbReference type="Proteomes" id="UP000325255">
    <property type="component" value="Unassembled WGS sequence"/>
</dbReference>
<evidence type="ECO:0000256" key="7">
    <source>
        <dbReference type="ARBA" id="ARBA00023136"/>
    </source>
</evidence>
<dbReference type="AlphaFoldDB" id="A0A5M6IUG4"/>
<dbReference type="SUPFAM" id="SSF161098">
    <property type="entry name" value="MetI-like"/>
    <property type="match status" value="1"/>
</dbReference>
<keyword evidence="5 8" id="KW-0812">Transmembrane</keyword>
<comment type="caution">
    <text evidence="10">The sequence shown here is derived from an EMBL/GenBank/DDBJ whole genome shotgun (WGS) entry which is preliminary data.</text>
</comment>
<dbReference type="InterPro" id="IPR000515">
    <property type="entry name" value="MetI-like"/>
</dbReference>
<dbReference type="Pfam" id="PF00528">
    <property type="entry name" value="BPD_transp_1"/>
    <property type="match status" value="1"/>
</dbReference>